<evidence type="ECO:0000313" key="4">
    <source>
        <dbReference type="Proteomes" id="UP000024284"/>
    </source>
</evidence>
<accession>A0A086P680</accession>
<dbReference type="InterPro" id="IPR036291">
    <property type="entry name" value="NAD(P)-bd_dom_sf"/>
</dbReference>
<comment type="caution">
    <text evidence="3">The sequence shown here is derived from an EMBL/GenBank/DDBJ whole genome shotgun (WGS) entry which is preliminary data.</text>
</comment>
<name>A0A086P680_SPHHM</name>
<dbReference type="AlphaFoldDB" id="A0A086P680"/>
<dbReference type="InterPro" id="IPR002347">
    <property type="entry name" value="SDR_fam"/>
</dbReference>
<dbReference type="PRINTS" id="PR00081">
    <property type="entry name" value="GDHRDH"/>
</dbReference>
<dbReference type="OrthoDB" id="9793325at2"/>
<organism evidence="3 4">
    <name type="scientific">Sphingobium herbicidovorans (strain ATCC 700291 / DSM 11019 / CCUG 56400 / KCTC 2939 / LMG 18315 / NBRC 16415 / MH)</name>
    <name type="common">Sphingomonas herbicidovorans</name>
    <dbReference type="NCBI Taxonomy" id="1219045"/>
    <lineage>
        <taxon>Bacteria</taxon>
        <taxon>Pseudomonadati</taxon>
        <taxon>Pseudomonadota</taxon>
        <taxon>Alphaproteobacteria</taxon>
        <taxon>Sphingomonadales</taxon>
        <taxon>Sphingomonadaceae</taxon>
        <taxon>Sphingobium</taxon>
    </lineage>
</organism>
<dbReference type="Pfam" id="PF13561">
    <property type="entry name" value="adh_short_C2"/>
    <property type="match status" value="1"/>
</dbReference>
<reference evidence="3" key="1">
    <citation type="submission" date="2014-08" db="EMBL/GenBank/DDBJ databases">
        <title>Draft genome sequences of Sphingobium herbicidovorans.</title>
        <authorList>
            <person name="Gan H.M."/>
            <person name="Gan H.Y."/>
            <person name="Savka M.A."/>
        </authorList>
    </citation>
    <scope>NUCLEOTIDE SEQUENCE [LARGE SCALE GENOMIC DNA]</scope>
    <source>
        <strain evidence="3">NBRC 16415</strain>
    </source>
</reference>
<dbReference type="PANTHER" id="PTHR43669">
    <property type="entry name" value="5-KETO-D-GLUCONATE 5-REDUCTASE"/>
    <property type="match status" value="1"/>
</dbReference>
<proteinExistence type="inferred from homology"/>
<evidence type="ECO:0000256" key="1">
    <source>
        <dbReference type="ARBA" id="ARBA00006484"/>
    </source>
</evidence>
<dbReference type="STRING" id="76947.GCA_002080435_03286"/>
<dbReference type="SUPFAM" id="SSF51735">
    <property type="entry name" value="NAD(P)-binding Rossmann-fold domains"/>
    <property type="match status" value="1"/>
</dbReference>
<evidence type="ECO:0000256" key="2">
    <source>
        <dbReference type="ARBA" id="ARBA00023002"/>
    </source>
</evidence>
<dbReference type="Gene3D" id="3.40.50.720">
    <property type="entry name" value="NAD(P)-binding Rossmann-like Domain"/>
    <property type="match status" value="1"/>
</dbReference>
<sequence length="256" mass="27265">MSRAFPEGAVAVFGGSGGIGKGVALEFAKAGTDVAIFYRSKKDSAEAAAEEVRKLGRRASIHQADARSYEELEAGFGSAVEAHGRIHSIVWGAGPIVAQVNIADWSLEQFRASMEIEAFGFYYAVRIAIPHFRAKGGGSFVHLGSAGHDWWPHLDGLSVAPKACNESLIKGIAKEEGVHEIRANSVLVGVIDAGQFKVGQQEGYFDAEWERNVKAMLPIKRWGLAEDIGKAAVFLASDDANYVTGQTISVAGGFGV</sequence>
<protein>
    <submittedName>
        <fullName evidence="3">Short-chain dehydrogenase/reductase SDR</fullName>
    </submittedName>
</protein>
<dbReference type="PANTHER" id="PTHR43669:SF3">
    <property type="entry name" value="ALCOHOL DEHYDROGENASE, PUTATIVE (AFU_ORTHOLOGUE AFUA_3G03445)-RELATED"/>
    <property type="match status" value="1"/>
</dbReference>
<dbReference type="RefSeq" id="WP_037468115.1">
    <property type="nucleotide sequence ID" value="NZ_BCZD01000011.1"/>
</dbReference>
<keyword evidence="2" id="KW-0560">Oxidoreductase</keyword>
<keyword evidence="4" id="KW-1185">Reference proteome</keyword>
<dbReference type="eggNOG" id="COG1028">
    <property type="taxonomic scope" value="Bacteria"/>
</dbReference>
<evidence type="ECO:0000313" key="3">
    <source>
        <dbReference type="EMBL" id="KFG88898.1"/>
    </source>
</evidence>
<dbReference type="PATRIC" id="fig|1219045.3.peg.3349"/>
<dbReference type="Proteomes" id="UP000024284">
    <property type="component" value="Unassembled WGS sequence"/>
</dbReference>
<dbReference type="GO" id="GO:0016491">
    <property type="term" value="F:oxidoreductase activity"/>
    <property type="evidence" value="ECO:0007669"/>
    <property type="project" value="UniProtKB-KW"/>
</dbReference>
<dbReference type="EMBL" id="JFZA02000045">
    <property type="protein sequence ID" value="KFG88898.1"/>
    <property type="molecule type" value="Genomic_DNA"/>
</dbReference>
<comment type="similarity">
    <text evidence="1">Belongs to the short-chain dehydrogenases/reductases (SDR) family.</text>
</comment>
<gene>
    <name evidence="3" type="ORF">BV98_003298</name>
</gene>